<evidence type="ECO:0000313" key="1">
    <source>
        <dbReference type="EMBL" id="MFH8134179.1"/>
    </source>
</evidence>
<reference evidence="1 2" key="1">
    <citation type="submission" date="2024-08" db="EMBL/GenBank/DDBJ databases">
        <title>Pantoea ronii - a newly identified human opportunistic pathogen.</title>
        <authorList>
            <person name="Keidar-Friedman D."/>
            <person name="Sorek N."/>
            <person name="Leshin-Carmel D."/>
            <person name="Tsur A."/>
            <person name="Amsalem M."/>
            <person name="Tolkach D."/>
            <person name="Brosh-Nissimov T."/>
        </authorList>
    </citation>
    <scope>NUCLEOTIDE SEQUENCE [LARGE SCALE GENOMIC DNA]</scope>
    <source>
        <strain evidence="1 2">AA23256</strain>
    </source>
</reference>
<protein>
    <submittedName>
        <fullName evidence="1">Uncharacterized protein</fullName>
    </submittedName>
</protein>
<name>A0ABW7PV66_9GAMM</name>
<gene>
    <name evidence="1" type="ORF">ABU178_08330</name>
</gene>
<sequence length="89" mass="10438">MRNPNVSALVAEAVQVAVTLPPVERELVRRLAQALRQSAEQNEAMREAIAFATAPDMWIQREDDIYEYRYREWYANRLKQVLRMSDEKA</sequence>
<comment type="caution">
    <text evidence="1">The sequence shown here is derived from an EMBL/GenBank/DDBJ whole genome shotgun (WGS) entry which is preliminary data.</text>
</comment>
<dbReference type="RefSeq" id="WP_397213736.1">
    <property type="nucleotide sequence ID" value="NZ_JBGFSN010000004.1"/>
</dbReference>
<dbReference type="EMBL" id="JBGFSN010000004">
    <property type="protein sequence ID" value="MFH8134179.1"/>
    <property type="molecule type" value="Genomic_DNA"/>
</dbReference>
<proteinExistence type="predicted"/>
<evidence type="ECO:0000313" key="2">
    <source>
        <dbReference type="Proteomes" id="UP001611251"/>
    </source>
</evidence>
<dbReference type="Proteomes" id="UP001611251">
    <property type="component" value="Unassembled WGS sequence"/>
</dbReference>
<accession>A0ABW7PV66</accession>
<organism evidence="1 2">
    <name type="scientific">Pantoea osteomyelitidis</name>
    <dbReference type="NCBI Taxonomy" id="3230026"/>
    <lineage>
        <taxon>Bacteria</taxon>
        <taxon>Pseudomonadati</taxon>
        <taxon>Pseudomonadota</taxon>
        <taxon>Gammaproteobacteria</taxon>
        <taxon>Enterobacterales</taxon>
        <taxon>Erwiniaceae</taxon>
        <taxon>Pantoea</taxon>
    </lineage>
</organism>
<keyword evidence="2" id="KW-1185">Reference proteome</keyword>